<sequence>MTQEQINKCVALAIEARKIIKELRDAGLVKDSYNTIMVAGLNGIEKMLKRSTPCAD</sequence>
<dbReference type="Proteomes" id="UP001596101">
    <property type="component" value="Unassembled WGS sequence"/>
</dbReference>
<reference evidence="2" key="1">
    <citation type="journal article" date="2019" name="Int. J. Syst. Evol. Microbiol.">
        <title>The Global Catalogue of Microorganisms (GCM) 10K type strain sequencing project: providing services to taxonomists for standard genome sequencing and annotation.</title>
        <authorList>
            <consortium name="The Broad Institute Genomics Platform"/>
            <consortium name="The Broad Institute Genome Sequencing Center for Infectious Disease"/>
            <person name="Wu L."/>
            <person name="Ma J."/>
        </authorList>
    </citation>
    <scope>NUCLEOTIDE SEQUENCE [LARGE SCALE GENOMIC DNA]</scope>
    <source>
        <strain evidence="2">CCUG 43111</strain>
    </source>
</reference>
<accession>A0ABW0MQQ4</accession>
<keyword evidence="2" id="KW-1185">Reference proteome</keyword>
<dbReference type="EMBL" id="JBHSMR010000014">
    <property type="protein sequence ID" value="MFC5480569.1"/>
    <property type="molecule type" value="Genomic_DNA"/>
</dbReference>
<gene>
    <name evidence="1" type="ORF">ACFPQ5_20395</name>
</gene>
<comment type="caution">
    <text evidence="1">The sequence shown here is derived from an EMBL/GenBank/DDBJ whole genome shotgun (WGS) entry which is preliminary data.</text>
</comment>
<evidence type="ECO:0000313" key="2">
    <source>
        <dbReference type="Proteomes" id="UP001596101"/>
    </source>
</evidence>
<organism evidence="1 2">
    <name type="scientific">Massilia suwonensis</name>
    <dbReference type="NCBI Taxonomy" id="648895"/>
    <lineage>
        <taxon>Bacteria</taxon>
        <taxon>Pseudomonadati</taxon>
        <taxon>Pseudomonadota</taxon>
        <taxon>Betaproteobacteria</taxon>
        <taxon>Burkholderiales</taxon>
        <taxon>Oxalobacteraceae</taxon>
        <taxon>Telluria group</taxon>
        <taxon>Massilia</taxon>
    </lineage>
</organism>
<name>A0ABW0MQQ4_9BURK</name>
<dbReference type="RefSeq" id="WP_379760225.1">
    <property type="nucleotide sequence ID" value="NZ_JBHSMR010000014.1"/>
</dbReference>
<proteinExistence type="predicted"/>
<evidence type="ECO:0000313" key="1">
    <source>
        <dbReference type="EMBL" id="MFC5480569.1"/>
    </source>
</evidence>
<protein>
    <submittedName>
        <fullName evidence="1">Uncharacterized protein</fullName>
    </submittedName>
</protein>